<dbReference type="AlphaFoldDB" id="A0A6J8ABP3"/>
<dbReference type="OrthoDB" id="6093210at2759"/>
<feature type="region of interest" description="Disordered" evidence="1">
    <location>
        <begin position="430"/>
        <end position="464"/>
    </location>
</feature>
<accession>A0A6J8ABP3</accession>
<organism evidence="3 4">
    <name type="scientific">Mytilus coruscus</name>
    <name type="common">Sea mussel</name>
    <dbReference type="NCBI Taxonomy" id="42192"/>
    <lineage>
        <taxon>Eukaryota</taxon>
        <taxon>Metazoa</taxon>
        <taxon>Spiralia</taxon>
        <taxon>Lophotrochozoa</taxon>
        <taxon>Mollusca</taxon>
        <taxon>Bivalvia</taxon>
        <taxon>Autobranchia</taxon>
        <taxon>Pteriomorphia</taxon>
        <taxon>Mytilida</taxon>
        <taxon>Mytiloidea</taxon>
        <taxon>Mytilidae</taxon>
        <taxon>Mytilinae</taxon>
        <taxon>Mytilus</taxon>
    </lineage>
</organism>
<dbReference type="Proteomes" id="UP000507470">
    <property type="component" value="Unassembled WGS sequence"/>
</dbReference>
<evidence type="ECO:0000256" key="1">
    <source>
        <dbReference type="SAM" id="MobiDB-lite"/>
    </source>
</evidence>
<dbReference type="Gene3D" id="2.120.10.30">
    <property type="entry name" value="TolB, C-terminal domain"/>
    <property type="match status" value="1"/>
</dbReference>
<dbReference type="SUPFAM" id="SSF63825">
    <property type="entry name" value="YWTD domain"/>
    <property type="match status" value="1"/>
</dbReference>
<reference evidence="3 4" key="1">
    <citation type="submission" date="2020-06" db="EMBL/GenBank/DDBJ databases">
        <authorList>
            <person name="Li R."/>
            <person name="Bekaert M."/>
        </authorList>
    </citation>
    <scope>NUCLEOTIDE SEQUENCE [LARGE SCALE GENOMIC DNA]</scope>
    <source>
        <strain evidence="4">wild</strain>
    </source>
</reference>
<keyword evidence="2" id="KW-0732">Signal</keyword>
<feature type="region of interest" description="Disordered" evidence="1">
    <location>
        <begin position="493"/>
        <end position="542"/>
    </location>
</feature>
<protein>
    <submittedName>
        <fullName evidence="3">Uncharacterized protein</fullName>
    </submittedName>
</protein>
<feature type="signal peptide" evidence="2">
    <location>
        <begin position="1"/>
        <end position="16"/>
    </location>
</feature>
<evidence type="ECO:0000313" key="3">
    <source>
        <dbReference type="EMBL" id="CAC5365090.1"/>
    </source>
</evidence>
<name>A0A6J8ABP3_MYTCO</name>
<dbReference type="InterPro" id="IPR011042">
    <property type="entry name" value="6-blade_b-propeller_TolB-like"/>
</dbReference>
<feature type="chain" id="PRO_5026767479" evidence="2">
    <location>
        <begin position="17"/>
        <end position="822"/>
    </location>
</feature>
<evidence type="ECO:0000313" key="4">
    <source>
        <dbReference type="Proteomes" id="UP000507470"/>
    </source>
</evidence>
<sequence length="822" mass="92611">MGFVLVILIHVYACFAYPLKCPEPAQWSTRAKALCPDSSKYYCLQNEIIDGFTESCSRMNDAQPGSKIILRGDMDVGPCSVDRYQPWPIIYKTNVSSGCIFMKTNCINEGQLVYHPGDTNTDTTCRCDYTKGYDFLFKPKHPCFCVPRIEDCSCYLKTCPQSKPVYSPDYKCLMTESVVSRNICSLIKTGSKNISYQHKMNGGFQQQEPNELPVLTFSKDAATSVTVLMLPLLGLFTIYFYCNDRISLPCQKGCETNLSNSSESVVSEPETRQAKNDRYTTWQVKLTKDEKIEEQSIKEETLAFELDAYQERIPTLPPKQTINTKEERQSTEVGNMASEPETHQDVNKRYTTLLQRKTRNTENEAKSKVECVTHEPQTHQDKHKLYTSLSTRKAINTKISEPEYDQDMYERYSALPKHKASHAKAGELSAKVGNVASKPETLSDKHERYINLPNRKTSDTTNEDAYERYSTLPKNKTCDTESAEKCTVEIVPPEPETYQDKHKLHTSLFPQKASETKRDGKPSTVESVAPGDTKNKQQSSGVHNVIHHKTNELNVQNPAKDESLVSYKEGSHEMLLLKSFQASKLGDNVEINKGCFISGNKLLLIQEDDYYLFVCDLDGSNAVPIKLSYKAECVTPYDRNQALVLDRNGVIQILNLSDLTLGKQITIGRTECSSFTSLGEHIWISYENVLAKIDINGKVLQMKKTNFLPCDICLSKRGDVYCSDDNSDKVFVLKLNNEVSRVVGGFDLRGTRGIAVDHKNQVYIAGKGSENIIRLSSDRSNHIVVLKAEHGIKKPIGLSYNIDARLLMVVNDNGDTIALYKT</sequence>
<keyword evidence="4" id="KW-1185">Reference proteome</keyword>
<proteinExistence type="predicted"/>
<evidence type="ECO:0000256" key="2">
    <source>
        <dbReference type="SAM" id="SignalP"/>
    </source>
</evidence>
<feature type="region of interest" description="Disordered" evidence="1">
    <location>
        <begin position="323"/>
        <end position="344"/>
    </location>
</feature>
<gene>
    <name evidence="3" type="ORF">MCOR_5903</name>
</gene>
<dbReference type="EMBL" id="CACVKT020001098">
    <property type="protein sequence ID" value="CAC5365090.1"/>
    <property type="molecule type" value="Genomic_DNA"/>
</dbReference>